<protein>
    <submittedName>
        <fullName evidence="2 4">Uncharacterized protein</fullName>
    </submittedName>
</protein>
<feature type="compositionally biased region" description="Polar residues" evidence="1">
    <location>
        <begin position="24"/>
        <end position="45"/>
    </location>
</feature>
<dbReference type="EMBL" id="UZAN01043906">
    <property type="protein sequence ID" value="VDP79549.1"/>
    <property type="molecule type" value="Genomic_DNA"/>
</dbReference>
<keyword evidence="3" id="KW-1185">Reference proteome</keyword>
<reference evidence="4" key="1">
    <citation type="submission" date="2016-06" db="UniProtKB">
        <authorList>
            <consortium name="WormBaseParasite"/>
        </authorList>
    </citation>
    <scope>IDENTIFICATION</scope>
</reference>
<dbReference type="Proteomes" id="UP000272942">
    <property type="component" value="Unassembled WGS sequence"/>
</dbReference>
<proteinExistence type="predicted"/>
<sequence length="141" mass="16070">MDQSYVKVDPMMERRCSSPEVAAESQTTNNQQPITAPLKKNSTQQPKNIFLDKNKRILTYPIPILLENFTFERNVDTNEYCYKIQIGDSLVRLPLLCSGGRPDAFAIDLTSLIDLDQKLHGSTLRHVAFLVIWEQLTESIS</sequence>
<evidence type="ECO:0000313" key="3">
    <source>
        <dbReference type="Proteomes" id="UP000272942"/>
    </source>
</evidence>
<dbReference type="AlphaFoldDB" id="A0A183AIT3"/>
<organism evidence="4">
    <name type="scientific">Echinostoma caproni</name>
    <dbReference type="NCBI Taxonomy" id="27848"/>
    <lineage>
        <taxon>Eukaryota</taxon>
        <taxon>Metazoa</taxon>
        <taxon>Spiralia</taxon>
        <taxon>Lophotrochozoa</taxon>
        <taxon>Platyhelminthes</taxon>
        <taxon>Trematoda</taxon>
        <taxon>Digenea</taxon>
        <taxon>Plagiorchiida</taxon>
        <taxon>Echinostomata</taxon>
        <taxon>Echinostomatoidea</taxon>
        <taxon>Echinostomatidae</taxon>
        <taxon>Echinostoma</taxon>
    </lineage>
</organism>
<evidence type="ECO:0000256" key="1">
    <source>
        <dbReference type="SAM" id="MobiDB-lite"/>
    </source>
</evidence>
<evidence type="ECO:0000313" key="2">
    <source>
        <dbReference type="EMBL" id="VDP79549.1"/>
    </source>
</evidence>
<evidence type="ECO:0000313" key="4">
    <source>
        <dbReference type="WBParaSite" id="ECPE_0000688101-mRNA-1"/>
    </source>
</evidence>
<name>A0A183AIT3_9TREM</name>
<reference evidence="2 3" key="2">
    <citation type="submission" date="2018-11" db="EMBL/GenBank/DDBJ databases">
        <authorList>
            <consortium name="Pathogen Informatics"/>
        </authorList>
    </citation>
    <scope>NUCLEOTIDE SEQUENCE [LARGE SCALE GENOMIC DNA]</scope>
    <source>
        <strain evidence="2 3">Egypt</strain>
    </source>
</reference>
<dbReference type="WBParaSite" id="ECPE_0000688101-mRNA-1">
    <property type="protein sequence ID" value="ECPE_0000688101-mRNA-1"/>
    <property type="gene ID" value="ECPE_0000688101"/>
</dbReference>
<accession>A0A183AIT3</accession>
<dbReference type="OrthoDB" id="10652425at2759"/>
<gene>
    <name evidence="2" type="ORF">ECPE_LOCUS6867</name>
</gene>
<feature type="region of interest" description="Disordered" evidence="1">
    <location>
        <begin position="1"/>
        <end position="45"/>
    </location>
</feature>